<sequence length="78" mass="8657">MDVGVSGGKFVILLFDQLELFYEKLKNFTFQCNMLAALGKGRDILQKVLQEGSGGDGLNESIGGGFQNWNLEVMIWNL</sequence>
<dbReference type="Proteomes" id="UP000242287">
    <property type="component" value="Unassembled WGS sequence"/>
</dbReference>
<protein>
    <submittedName>
        <fullName evidence="1">Uncharacterized protein</fullName>
    </submittedName>
</protein>
<reference evidence="1 2" key="1">
    <citation type="submission" date="2014-02" db="EMBL/GenBank/DDBJ databases">
        <title>Transposable element dynamics among asymbiotic and ectomycorrhizal Amanita fungi.</title>
        <authorList>
            <consortium name="DOE Joint Genome Institute"/>
            <person name="Hess J."/>
            <person name="Skrede I."/>
            <person name="Wolfe B."/>
            <person name="LaButti K."/>
            <person name="Ohm R.A."/>
            <person name="Grigoriev I.V."/>
            <person name="Pringle A."/>
        </authorList>
    </citation>
    <scope>NUCLEOTIDE SEQUENCE [LARGE SCALE GENOMIC DNA]</scope>
    <source>
        <strain evidence="1 2">SKay4041</strain>
    </source>
</reference>
<gene>
    <name evidence="1" type="ORF">AMATHDRAFT_4543</name>
</gene>
<keyword evidence="2" id="KW-1185">Reference proteome</keyword>
<accession>A0A2A9NQ97</accession>
<organism evidence="1 2">
    <name type="scientific">Amanita thiersii Skay4041</name>
    <dbReference type="NCBI Taxonomy" id="703135"/>
    <lineage>
        <taxon>Eukaryota</taxon>
        <taxon>Fungi</taxon>
        <taxon>Dikarya</taxon>
        <taxon>Basidiomycota</taxon>
        <taxon>Agaricomycotina</taxon>
        <taxon>Agaricomycetes</taxon>
        <taxon>Agaricomycetidae</taxon>
        <taxon>Agaricales</taxon>
        <taxon>Pluteineae</taxon>
        <taxon>Amanitaceae</taxon>
        <taxon>Amanita</taxon>
    </lineage>
</organism>
<proteinExistence type="predicted"/>
<dbReference type="AlphaFoldDB" id="A0A2A9NQ97"/>
<name>A0A2A9NQ97_9AGAR</name>
<evidence type="ECO:0000313" key="1">
    <source>
        <dbReference type="EMBL" id="PFH49862.1"/>
    </source>
</evidence>
<evidence type="ECO:0000313" key="2">
    <source>
        <dbReference type="Proteomes" id="UP000242287"/>
    </source>
</evidence>
<dbReference type="EMBL" id="KZ302018">
    <property type="protein sequence ID" value="PFH49862.1"/>
    <property type="molecule type" value="Genomic_DNA"/>
</dbReference>